<dbReference type="AlphaFoldDB" id="M2MJ36"/>
<dbReference type="PANTHER" id="PTHR14577:SF0">
    <property type="entry name" value="NUCLEOLAR PROTEIN 12"/>
    <property type="match status" value="1"/>
</dbReference>
<dbReference type="PANTHER" id="PTHR14577">
    <property type="entry name" value="NUCLEOLAR PROTEIN 12"/>
    <property type="match status" value="1"/>
</dbReference>
<dbReference type="eggNOG" id="KOG4709">
    <property type="taxonomic scope" value="Eukaryota"/>
</dbReference>
<feature type="region of interest" description="Disordered" evidence="5">
    <location>
        <begin position="43"/>
        <end position="217"/>
    </location>
</feature>
<feature type="non-terminal residue" evidence="6">
    <location>
        <position position="217"/>
    </location>
</feature>
<dbReference type="RefSeq" id="XP_007681464.1">
    <property type="nucleotide sequence ID" value="XM_007683274.1"/>
</dbReference>
<proteinExistence type="inferred from homology"/>
<evidence type="ECO:0008006" key="8">
    <source>
        <dbReference type="Google" id="ProtNLM"/>
    </source>
</evidence>
<keyword evidence="3" id="KW-0175">Coiled coil</keyword>
<keyword evidence="4" id="KW-0539">Nucleus</keyword>
<dbReference type="OrthoDB" id="551633at2759"/>
<dbReference type="KEGG" id="bcom:BAUCODRAFT_57460"/>
<dbReference type="EMBL" id="KB445564">
    <property type="protein sequence ID" value="EMC91288.1"/>
    <property type="molecule type" value="Genomic_DNA"/>
</dbReference>
<dbReference type="InterPro" id="IPR019186">
    <property type="entry name" value="Nucleolar_protein_12"/>
</dbReference>
<dbReference type="HOGENOM" id="CLU_067149_1_1_1"/>
<feature type="compositionally biased region" description="Basic and acidic residues" evidence="5">
    <location>
        <begin position="192"/>
        <end position="203"/>
    </location>
</feature>
<feature type="compositionally biased region" description="Basic residues" evidence="5">
    <location>
        <begin position="204"/>
        <end position="217"/>
    </location>
</feature>
<dbReference type="GeneID" id="19115696"/>
<evidence type="ECO:0000256" key="1">
    <source>
        <dbReference type="ARBA" id="ARBA00004604"/>
    </source>
</evidence>
<accession>M2MJ36</accession>
<evidence type="ECO:0000313" key="7">
    <source>
        <dbReference type="Proteomes" id="UP000011761"/>
    </source>
</evidence>
<comment type="similarity">
    <text evidence="2">Belongs to the RRP17 family.</text>
</comment>
<dbReference type="GO" id="GO:0005730">
    <property type="term" value="C:nucleolus"/>
    <property type="evidence" value="ECO:0007669"/>
    <property type="project" value="UniProtKB-SubCell"/>
</dbReference>
<name>M2MJ36_BAUPA</name>
<gene>
    <name evidence="6" type="ORF">BAUCODRAFT_57460</name>
</gene>
<evidence type="ECO:0000256" key="2">
    <source>
        <dbReference type="ARBA" id="ARBA00007175"/>
    </source>
</evidence>
<dbReference type="STRING" id="717646.M2MJ36"/>
<evidence type="ECO:0000256" key="3">
    <source>
        <dbReference type="ARBA" id="ARBA00023054"/>
    </source>
</evidence>
<organism evidence="6 7">
    <name type="scientific">Baudoinia panamericana (strain UAMH 10762)</name>
    <name type="common">Angels' share fungus</name>
    <name type="synonym">Baudoinia compniacensis (strain UAMH 10762)</name>
    <dbReference type="NCBI Taxonomy" id="717646"/>
    <lineage>
        <taxon>Eukaryota</taxon>
        <taxon>Fungi</taxon>
        <taxon>Dikarya</taxon>
        <taxon>Ascomycota</taxon>
        <taxon>Pezizomycotina</taxon>
        <taxon>Dothideomycetes</taxon>
        <taxon>Dothideomycetidae</taxon>
        <taxon>Mycosphaerellales</taxon>
        <taxon>Teratosphaeriaceae</taxon>
        <taxon>Baudoinia</taxon>
    </lineage>
</organism>
<keyword evidence="7" id="KW-1185">Reference proteome</keyword>
<feature type="compositionally biased region" description="Basic and acidic residues" evidence="5">
    <location>
        <begin position="174"/>
        <end position="184"/>
    </location>
</feature>
<dbReference type="GO" id="GO:0019843">
    <property type="term" value="F:rRNA binding"/>
    <property type="evidence" value="ECO:0007669"/>
    <property type="project" value="TreeGrafter"/>
</dbReference>
<evidence type="ECO:0000256" key="5">
    <source>
        <dbReference type="SAM" id="MobiDB-lite"/>
    </source>
</evidence>
<dbReference type="OMA" id="EWDGFPD"/>
<feature type="compositionally biased region" description="Basic and acidic residues" evidence="5">
    <location>
        <begin position="46"/>
        <end position="85"/>
    </location>
</feature>
<reference evidence="6 7" key="1">
    <citation type="journal article" date="2012" name="PLoS Pathog.">
        <title>Diverse lifestyles and strategies of plant pathogenesis encoded in the genomes of eighteen Dothideomycetes fungi.</title>
        <authorList>
            <person name="Ohm R.A."/>
            <person name="Feau N."/>
            <person name="Henrissat B."/>
            <person name="Schoch C.L."/>
            <person name="Horwitz B.A."/>
            <person name="Barry K.W."/>
            <person name="Condon B.J."/>
            <person name="Copeland A.C."/>
            <person name="Dhillon B."/>
            <person name="Glaser F."/>
            <person name="Hesse C.N."/>
            <person name="Kosti I."/>
            <person name="LaButti K."/>
            <person name="Lindquist E.A."/>
            <person name="Lucas S."/>
            <person name="Salamov A.A."/>
            <person name="Bradshaw R.E."/>
            <person name="Ciuffetti L."/>
            <person name="Hamelin R.C."/>
            <person name="Kema G.H.J."/>
            <person name="Lawrence C."/>
            <person name="Scott J.A."/>
            <person name="Spatafora J.W."/>
            <person name="Turgeon B.G."/>
            <person name="de Wit P.J.G.M."/>
            <person name="Zhong S."/>
            <person name="Goodwin S.B."/>
            <person name="Grigoriev I.V."/>
        </authorList>
    </citation>
    <scope>NUCLEOTIDE SEQUENCE [LARGE SCALE GENOMIC DNA]</scope>
    <source>
        <strain evidence="6 7">UAMH 10762</strain>
    </source>
</reference>
<dbReference type="Pfam" id="PF09805">
    <property type="entry name" value="Nop25"/>
    <property type="match status" value="1"/>
</dbReference>
<evidence type="ECO:0000313" key="6">
    <source>
        <dbReference type="EMBL" id="EMC91288.1"/>
    </source>
</evidence>
<evidence type="ECO:0000256" key="4">
    <source>
        <dbReference type="ARBA" id="ARBA00023242"/>
    </source>
</evidence>
<dbReference type="Proteomes" id="UP000011761">
    <property type="component" value="Unassembled WGS sequence"/>
</dbReference>
<sequence>MAPILQKRKRDTGQLEAISFDPTARQDYLTGFHKRKLARIQNARETAIKREKEEKVRERRQMREQRKMDLDRHMAEFNAELRKQNPDLTESEAEDGKVDADGAGGEWQGLGERPTADVAQEDEEYVDEDKYTTVTVEPMNNFNDEEDEDRDAAKEYAQLPPEDPNRSAKKKRVWAKDRPADGKARPKKHKFRYESKAERQETRRKQKVKRSKAAKAR</sequence>
<comment type="subcellular location">
    <subcellularLocation>
        <location evidence="1">Nucleus</location>
        <location evidence="1">Nucleolus</location>
    </subcellularLocation>
</comment>
<protein>
    <recommendedName>
        <fullName evidence="8">Nucleolar protein 12</fullName>
    </recommendedName>
</protein>